<feature type="transmembrane region" description="Helical" evidence="12">
    <location>
        <begin position="43"/>
        <end position="62"/>
    </location>
</feature>
<name>A0A5R8Q797_9FIRM</name>
<dbReference type="PANTHER" id="PTHR11537">
    <property type="entry name" value="VOLTAGE-GATED POTASSIUM CHANNEL"/>
    <property type="match status" value="1"/>
</dbReference>
<keyword evidence="2" id="KW-0813">Transport</keyword>
<dbReference type="InterPro" id="IPR028325">
    <property type="entry name" value="VG_K_chnl"/>
</dbReference>
<comment type="caution">
    <text evidence="14">The sequence shown here is derived from an EMBL/GenBank/DDBJ whole genome shotgun (WGS) entry which is preliminary data.</text>
</comment>
<organism evidence="14 15">
    <name type="scientific">Culicoidibacter larvae</name>
    <dbReference type="NCBI Taxonomy" id="2579976"/>
    <lineage>
        <taxon>Bacteria</taxon>
        <taxon>Bacillati</taxon>
        <taxon>Bacillota</taxon>
        <taxon>Culicoidibacteria</taxon>
        <taxon>Culicoidibacterales</taxon>
        <taxon>Culicoidibacteraceae</taxon>
        <taxon>Culicoidibacter</taxon>
    </lineage>
</organism>
<proteinExistence type="predicted"/>
<keyword evidence="5" id="KW-0631">Potassium channel</keyword>
<dbReference type="PRINTS" id="PR00169">
    <property type="entry name" value="KCHANNEL"/>
</dbReference>
<evidence type="ECO:0000256" key="10">
    <source>
        <dbReference type="ARBA" id="ARBA00023136"/>
    </source>
</evidence>
<evidence type="ECO:0000256" key="11">
    <source>
        <dbReference type="ARBA" id="ARBA00023303"/>
    </source>
</evidence>
<keyword evidence="10 12" id="KW-0472">Membrane</keyword>
<feature type="transmembrane region" description="Helical" evidence="12">
    <location>
        <begin position="197"/>
        <end position="222"/>
    </location>
</feature>
<dbReference type="GO" id="GO:0001508">
    <property type="term" value="P:action potential"/>
    <property type="evidence" value="ECO:0007669"/>
    <property type="project" value="TreeGrafter"/>
</dbReference>
<evidence type="ECO:0000313" key="15">
    <source>
        <dbReference type="Proteomes" id="UP000306912"/>
    </source>
</evidence>
<evidence type="ECO:0000313" key="14">
    <source>
        <dbReference type="EMBL" id="TLG71213.1"/>
    </source>
</evidence>
<dbReference type="InParanoid" id="A0A5R8Q797"/>
<dbReference type="Gene3D" id="1.20.120.350">
    <property type="entry name" value="Voltage-gated potassium channels. Chain C"/>
    <property type="match status" value="1"/>
</dbReference>
<feature type="transmembrane region" description="Helical" evidence="12">
    <location>
        <begin position="135"/>
        <end position="155"/>
    </location>
</feature>
<evidence type="ECO:0000256" key="4">
    <source>
        <dbReference type="ARBA" id="ARBA00022692"/>
    </source>
</evidence>
<evidence type="ECO:0000256" key="6">
    <source>
        <dbReference type="ARBA" id="ARBA00022882"/>
    </source>
</evidence>
<dbReference type="SUPFAM" id="SSF81324">
    <property type="entry name" value="Voltage-gated potassium channels"/>
    <property type="match status" value="1"/>
</dbReference>
<keyword evidence="8 12" id="KW-1133">Transmembrane helix</keyword>
<evidence type="ECO:0000256" key="9">
    <source>
        <dbReference type="ARBA" id="ARBA00023065"/>
    </source>
</evidence>
<evidence type="ECO:0000259" key="13">
    <source>
        <dbReference type="Pfam" id="PF00520"/>
    </source>
</evidence>
<sequence>MKKKIFTFMNSTRYEIIILIPVFVACIATVLQSVTSLEEQYGLYFDMLDILLVIIFGLDYILSIYTAEDKIKYIFSVNGIIDLLSVVPALIPASTIDLKFLQVIRILRVVRVFKLDKYSEPLDIIKRVFIREKEILITTVSLAAIVVFITSVVVYSSENLVQPDKFPDIMTTMWWAISTVTTVGYGDMYPITVVGRIAGSLLVILGIGLIAIPSGVLSAGFISEMRDRGMFKDK</sequence>
<dbReference type="GO" id="GO:0008076">
    <property type="term" value="C:voltage-gated potassium channel complex"/>
    <property type="evidence" value="ECO:0007669"/>
    <property type="project" value="InterPro"/>
</dbReference>
<reference evidence="14 15" key="1">
    <citation type="submission" date="2019-05" db="EMBL/GenBank/DDBJ databases">
        <title>Culicoidintestinum kansasii gen. nov., sp. nov. from the gastrointestinal tract of the biting midge, Culicoides sonorensis.</title>
        <authorList>
            <person name="Neupane S."/>
            <person name="Ghosh A."/>
            <person name="Gunther S."/>
            <person name="Martin K."/>
            <person name="Zurek L."/>
        </authorList>
    </citation>
    <scope>NUCLEOTIDE SEQUENCE [LARGE SCALE GENOMIC DNA]</scope>
    <source>
        <strain evidence="14 15">CS-1</strain>
    </source>
</reference>
<evidence type="ECO:0000256" key="1">
    <source>
        <dbReference type="ARBA" id="ARBA00004141"/>
    </source>
</evidence>
<keyword evidence="15" id="KW-1185">Reference proteome</keyword>
<dbReference type="PANTHER" id="PTHR11537:SF254">
    <property type="entry name" value="POTASSIUM VOLTAGE-GATED CHANNEL PROTEIN SHAB"/>
    <property type="match status" value="1"/>
</dbReference>
<keyword evidence="4 12" id="KW-0812">Transmembrane</keyword>
<feature type="domain" description="Ion transport" evidence="13">
    <location>
        <begin position="14"/>
        <end position="222"/>
    </location>
</feature>
<evidence type="ECO:0000256" key="2">
    <source>
        <dbReference type="ARBA" id="ARBA00022448"/>
    </source>
</evidence>
<accession>A0A5R8Q797</accession>
<dbReference type="AlphaFoldDB" id="A0A5R8Q797"/>
<comment type="subcellular location">
    <subcellularLocation>
        <location evidence="1">Membrane</location>
        <topology evidence="1">Multi-pass membrane protein</topology>
    </subcellularLocation>
</comment>
<dbReference type="InterPro" id="IPR027359">
    <property type="entry name" value="Volt_channel_dom_sf"/>
</dbReference>
<dbReference type="Pfam" id="PF00520">
    <property type="entry name" value="Ion_trans"/>
    <property type="match status" value="1"/>
</dbReference>
<feature type="transmembrane region" description="Helical" evidence="12">
    <location>
        <begin position="12"/>
        <end position="31"/>
    </location>
</feature>
<dbReference type="PROSITE" id="PS51257">
    <property type="entry name" value="PROKAR_LIPOPROTEIN"/>
    <property type="match status" value="1"/>
</dbReference>
<keyword evidence="11" id="KW-0407">Ion channel</keyword>
<evidence type="ECO:0000256" key="8">
    <source>
        <dbReference type="ARBA" id="ARBA00022989"/>
    </source>
</evidence>
<keyword evidence="6" id="KW-0851">Voltage-gated channel</keyword>
<dbReference type="InterPro" id="IPR005821">
    <property type="entry name" value="Ion_trans_dom"/>
</dbReference>
<dbReference type="GO" id="GO:0005249">
    <property type="term" value="F:voltage-gated potassium channel activity"/>
    <property type="evidence" value="ECO:0007669"/>
    <property type="project" value="InterPro"/>
</dbReference>
<evidence type="ECO:0000256" key="7">
    <source>
        <dbReference type="ARBA" id="ARBA00022958"/>
    </source>
</evidence>
<dbReference type="OrthoDB" id="9810759at2"/>
<dbReference type="Gene3D" id="1.10.287.70">
    <property type="match status" value="1"/>
</dbReference>
<protein>
    <submittedName>
        <fullName evidence="14">Ion transporter</fullName>
    </submittedName>
</protein>
<evidence type="ECO:0000256" key="3">
    <source>
        <dbReference type="ARBA" id="ARBA00022538"/>
    </source>
</evidence>
<keyword evidence="7" id="KW-0630">Potassium</keyword>
<keyword evidence="9" id="KW-0406">Ion transport</keyword>
<dbReference type="RefSeq" id="WP_138192412.1">
    <property type="nucleotide sequence ID" value="NZ_VBWP01000014.1"/>
</dbReference>
<dbReference type="Proteomes" id="UP000306912">
    <property type="component" value="Unassembled WGS sequence"/>
</dbReference>
<evidence type="ECO:0000256" key="5">
    <source>
        <dbReference type="ARBA" id="ARBA00022826"/>
    </source>
</evidence>
<dbReference type="EMBL" id="VBWP01000014">
    <property type="protein sequence ID" value="TLG71213.1"/>
    <property type="molecule type" value="Genomic_DNA"/>
</dbReference>
<gene>
    <name evidence="14" type="ORF">FEZ08_11200</name>
</gene>
<keyword evidence="3" id="KW-0633">Potassium transport</keyword>
<evidence type="ECO:0000256" key="12">
    <source>
        <dbReference type="SAM" id="Phobius"/>
    </source>
</evidence>